<evidence type="ECO:0000313" key="4">
    <source>
        <dbReference type="EMBL" id="USI74654.1"/>
    </source>
</evidence>
<reference evidence="4" key="1">
    <citation type="journal article" date="2022" name="Toxins">
        <title>Genomic Analysis of Sphingopyxis sp. USTB-05 for Biodegrading Cyanobacterial Hepatotoxins.</title>
        <authorList>
            <person name="Liu C."/>
            <person name="Xu Q."/>
            <person name="Zhao Z."/>
            <person name="Zhang H."/>
            <person name="Liu X."/>
            <person name="Yin C."/>
            <person name="Liu Y."/>
            <person name="Yan H."/>
        </authorList>
    </citation>
    <scope>NUCLEOTIDE SEQUENCE</scope>
    <source>
        <strain evidence="4">NBD5</strain>
    </source>
</reference>
<proteinExistence type="predicted"/>
<feature type="domain" description="Peptidase M61 catalytic" evidence="2">
    <location>
        <begin position="300"/>
        <end position="416"/>
    </location>
</feature>
<name>A0ABY4XCT7_9SPHN</name>
<dbReference type="RefSeq" id="WP_252168465.1">
    <property type="nucleotide sequence ID" value="NZ_CP084931.1"/>
</dbReference>
<organism evidence="4 5">
    <name type="scientific">Sphingomonas morindae</name>
    <dbReference type="NCBI Taxonomy" id="1541170"/>
    <lineage>
        <taxon>Bacteria</taxon>
        <taxon>Pseudomonadati</taxon>
        <taxon>Pseudomonadota</taxon>
        <taxon>Alphaproteobacteria</taxon>
        <taxon>Sphingomonadales</taxon>
        <taxon>Sphingomonadaceae</taxon>
        <taxon>Sphingomonas</taxon>
    </lineage>
</organism>
<keyword evidence="5" id="KW-1185">Reference proteome</keyword>
<keyword evidence="1" id="KW-0732">Signal</keyword>
<dbReference type="InterPro" id="IPR040756">
    <property type="entry name" value="Peptidase_M61_N"/>
</dbReference>
<feature type="signal peptide" evidence="1">
    <location>
        <begin position="1"/>
        <end position="27"/>
    </location>
</feature>
<evidence type="ECO:0000256" key="1">
    <source>
        <dbReference type="SAM" id="SignalP"/>
    </source>
</evidence>
<feature type="domain" description="Peptidase M61 N-terminal" evidence="3">
    <location>
        <begin position="39"/>
        <end position="200"/>
    </location>
</feature>
<dbReference type="Gene3D" id="1.10.390.10">
    <property type="entry name" value="Neutral Protease Domain 2"/>
    <property type="match status" value="1"/>
</dbReference>
<evidence type="ECO:0000313" key="5">
    <source>
        <dbReference type="Proteomes" id="UP001056937"/>
    </source>
</evidence>
<dbReference type="Pfam" id="PF17899">
    <property type="entry name" value="Peptidase_M61_N"/>
    <property type="match status" value="1"/>
</dbReference>
<dbReference type="InterPro" id="IPR036034">
    <property type="entry name" value="PDZ_sf"/>
</dbReference>
<dbReference type="PIRSF" id="PIRSF016493">
    <property type="entry name" value="Glycyl_aminpptds"/>
    <property type="match status" value="1"/>
</dbReference>
<accession>A0ABY4XCT7</accession>
<protein>
    <submittedName>
        <fullName evidence="4">Peptidase M61</fullName>
    </submittedName>
</protein>
<evidence type="ECO:0000259" key="3">
    <source>
        <dbReference type="Pfam" id="PF17899"/>
    </source>
</evidence>
<dbReference type="Gene3D" id="2.60.40.3650">
    <property type="match status" value="1"/>
</dbReference>
<dbReference type="SUPFAM" id="SSF50156">
    <property type="entry name" value="PDZ domain-like"/>
    <property type="match status" value="1"/>
</dbReference>
<dbReference type="InterPro" id="IPR007963">
    <property type="entry name" value="Peptidase_M61_catalytic"/>
</dbReference>
<sequence>MLMTCKMLLTAIASSALALGAAGKVDAQTGSASGPPISLAVDATDTDHAIFTVHETIPATPGPLTLLYPQWEAASHAPTVPIQALAGLVATADGRRIAWRRDPRKVHAFHLAIPPGATSVTLDFQILSDADTLREAQVNVQWQRLLLYPAGSDVARIQVAARLTLPKGMHAYGALRRAGEDAGAIRFAPVALERLVDAPVWGAKVSRIIPLTPGAAQPITVALLADDPADLAPADAAAGPLRALIVQAGKIFGAPPFTRYDMLVSLTDRLGTGGVEHREEGENDLPANYLREPGKQLNSVDLIAHEYVHAWNGRYRIPADLLAPDYNTPVSDSLLWVYEGQTEFWGRVLAARAGLRDRQQTLDRLALDAALVATRKGRAWKSLADSVNDPVYMAGHHVDWRDWTRREDYYAEGVLLWLDVDARLRELTRGARGLDAFAADFFHVDAPGAPARAYDLEAVCAALARVAPADWHGFLARHLDSHETQDAMAGLARAGWRLVFTPEATDTFRQNETDDGARDYSFSVGLKVDEGGRVRAVSWEGPAFLAGLAPGGRITRVDGLPYSAAALEHAVANTVTTPLDLVVDDGTRSRTVRLAYRGGARYPHLERIPDRADRLDALLTGR</sequence>
<dbReference type="Gene3D" id="2.30.42.10">
    <property type="match status" value="1"/>
</dbReference>
<gene>
    <name evidence="4" type="ORF">LHA26_18045</name>
</gene>
<dbReference type="Pfam" id="PF05299">
    <property type="entry name" value="Peptidase_M61"/>
    <property type="match status" value="1"/>
</dbReference>
<dbReference type="InterPro" id="IPR027268">
    <property type="entry name" value="Peptidase_M4/M1_CTD_sf"/>
</dbReference>
<dbReference type="InterPro" id="IPR024191">
    <property type="entry name" value="Peptidase_M61"/>
</dbReference>
<feature type="chain" id="PRO_5045346437" evidence="1">
    <location>
        <begin position="28"/>
        <end position="622"/>
    </location>
</feature>
<dbReference type="EMBL" id="CP084931">
    <property type="protein sequence ID" value="USI74654.1"/>
    <property type="molecule type" value="Genomic_DNA"/>
</dbReference>
<evidence type="ECO:0000259" key="2">
    <source>
        <dbReference type="Pfam" id="PF05299"/>
    </source>
</evidence>
<dbReference type="Proteomes" id="UP001056937">
    <property type="component" value="Chromosome 2"/>
</dbReference>